<name>A0AAD9NUQ0_RIDPI</name>
<accession>A0AAD9NUQ0</accession>
<evidence type="ECO:0000313" key="2">
    <source>
        <dbReference type="EMBL" id="KAK2181376.1"/>
    </source>
</evidence>
<evidence type="ECO:0000313" key="3">
    <source>
        <dbReference type="Proteomes" id="UP001209878"/>
    </source>
</evidence>
<organism evidence="2 3">
    <name type="scientific">Ridgeia piscesae</name>
    <name type="common">Tubeworm</name>
    <dbReference type="NCBI Taxonomy" id="27915"/>
    <lineage>
        <taxon>Eukaryota</taxon>
        <taxon>Metazoa</taxon>
        <taxon>Spiralia</taxon>
        <taxon>Lophotrochozoa</taxon>
        <taxon>Annelida</taxon>
        <taxon>Polychaeta</taxon>
        <taxon>Sedentaria</taxon>
        <taxon>Canalipalpata</taxon>
        <taxon>Sabellida</taxon>
        <taxon>Siboglinidae</taxon>
        <taxon>Ridgeia</taxon>
    </lineage>
</organism>
<gene>
    <name evidence="2" type="ORF">NP493_401g02040</name>
</gene>
<keyword evidence="1" id="KW-0732">Signal</keyword>
<comment type="caution">
    <text evidence="2">The sequence shown here is derived from an EMBL/GenBank/DDBJ whole genome shotgun (WGS) entry which is preliminary data.</text>
</comment>
<keyword evidence="3" id="KW-1185">Reference proteome</keyword>
<dbReference type="EMBL" id="JAODUO010000401">
    <property type="protein sequence ID" value="KAK2181376.1"/>
    <property type="molecule type" value="Genomic_DNA"/>
</dbReference>
<dbReference type="AlphaFoldDB" id="A0AAD9NUQ0"/>
<evidence type="ECO:0000256" key="1">
    <source>
        <dbReference type="SAM" id="SignalP"/>
    </source>
</evidence>
<reference evidence="2" key="1">
    <citation type="journal article" date="2023" name="Mol. Biol. Evol.">
        <title>Third-Generation Sequencing Reveals the Adaptive Role of the Epigenome in Three Deep-Sea Polychaetes.</title>
        <authorList>
            <person name="Perez M."/>
            <person name="Aroh O."/>
            <person name="Sun Y."/>
            <person name="Lan Y."/>
            <person name="Juniper S.K."/>
            <person name="Young C.R."/>
            <person name="Angers B."/>
            <person name="Qian P.Y."/>
        </authorList>
    </citation>
    <scope>NUCLEOTIDE SEQUENCE</scope>
    <source>
        <strain evidence="2">R07B-5</strain>
    </source>
</reference>
<protein>
    <recommendedName>
        <fullName evidence="4">Secreted protein</fullName>
    </recommendedName>
</protein>
<evidence type="ECO:0008006" key="4">
    <source>
        <dbReference type="Google" id="ProtNLM"/>
    </source>
</evidence>
<feature type="signal peptide" evidence="1">
    <location>
        <begin position="1"/>
        <end position="19"/>
    </location>
</feature>
<feature type="chain" id="PRO_5042079679" description="Secreted protein" evidence="1">
    <location>
        <begin position="20"/>
        <end position="157"/>
    </location>
</feature>
<sequence length="157" mass="17650">MMFARVCRCVNTLASFVSTLCIPVDDVRLPCRLGSGFGDTSDLKLPRLTLLSAELRREPVCAGDSGGVPMSVFTCFSIVAMRFFTEVAFASGPLRVRPQVRRARSWSKVDIMRSRRSLRPGADSFVSVFICSRCSSSWTRWFWASSRPHRSFRVLLS</sequence>
<dbReference type="Proteomes" id="UP001209878">
    <property type="component" value="Unassembled WGS sequence"/>
</dbReference>
<proteinExistence type="predicted"/>